<dbReference type="Proteomes" id="UP000221961">
    <property type="component" value="Chromosome"/>
</dbReference>
<organism evidence="1 2">
    <name type="scientific">Nocardia terpenica</name>
    <dbReference type="NCBI Taxonomy" id="455432"/>
    <lineage>
        <taxon>Bacteria</taxon>
        <taxon>Bacillati</taxon>
        <taxon>Actinomycetota</taxon>
        <taxon>Actinomycetes</taxon>
        <taxon>Mycobacteriales</taxon>
        <taxon>Nocardiaceae</taxon>
        <taxon>Nocardia</taxon>
    </lineage>
</organism>
<dbReference type="AlphaFoldDB" id="A0A291RH26"/>
<accession>A0A291RH26</accession>
<gene>
    <name evidence="1" type="ORF">CRH09_10865</name>
</gene>
<proteinExistence type="predicted"/>
<dbReference type="KEGG" id="ntp:CRH09_10865"/>
<name>A0A291RH26_9NOCA</name>
<evidence type="ECO:0000313" key="1">
    <source>
        <dbReference type="EMBL" id="ATL66635.1"/>
    </source>
</evidence>
<sequence>MIPYANVWSADSGVDLFSRGAELVRATVEAGGLAAYVGADRSYPGYARAVAGLTAATENQAQPDPGVVQYVSSRPHDPNLRMHPSTGYFYITAYSASDTRVSATVCSYAVRPEPLPNEDNRFVGGGFQVELDNTGSNPGQPGIADRDPNAHDPRAHLPPQWDVFGTWKVTTIRVPVSRGDDQPECLPWYQQQFPTFTKVPDYNYLQAPPGYQAPHHPVAPQFPEWIGPTKTG</sequence>
<reference evidence="1 2" key="1">
    <citation type="submission" date="2017-10" db="EMBL/GenBank/DDBJ databases">
        <title>Comparative genomics between pathogenic Norcardia.</title>
        <authorList>
            <person name="Zeng L."/>
        </authorList>
    </citation>
    <scope>NUCLEOTIDE SEQUENCE [LARGE SCALE GENOMIC DNA]</scope>
    <source>
        <strain evidence="1 2">NC_YFY_NT001</strain>
    </source>
</reference>
<dbReference type="EMBL" id="CP023778">
    <property type="protein sequence ID" value="ATL66635.1"/>
    <property type="molecule type" value="Genomic_DNA"/>
</dbReference>
<evidence type="ECO:0000313" key="2">
    <source>
        <dbReference type="Proteomes" id="UP000221961"/>
    </source>
</evidence>
<protein>
    <submittedName>
        <fullName evidence="1">Uncharacterized protein</fullName>
    </submittedName>
</protein>